<sequence>NFQPIILSRESRKEIELKMEDHKNNVENITHDFHNLSKSFESLVRRLLKRKIM</sequence>
<protein>
    <submittedName>
        <fullName evidence="1">Uncharacterized protein</fullName>
    </submittedName>
</protein>
<dbReference type="Proteomes" id="UP000018888">
    <property type="component" value="Unassembled WGS sequence"/>
</dbReference>
<dbReference type="VEuPathDB" id="FungiDB:RhiirFUN_012201"/>
<accession>A0A2P4PRJ5</accession>
<dbReference type="EMBL" id="AUPC02000161">
    <property type="protein sequence ID" value="POG67997.1"/>
    <property type="molecule type" value="Genomic_DNA"/>
</dbReference>
<evidence type="ECO:0000313" key="2">
    <source>
        <dbReference type="Proteomes" id="UP000018888"/>
    </source>
</evidence>
<feature type="non-terminal residue" evidence="1">
    <location>
        <position position="1"/>
    </location>
</feature>
<organism evidence="1 2">
    <name type="scientific">Rhizophagus irregularis (strain DAOM 181602 / DAOM 197198 / MUCL 43194)</name>
    <name type="common">Arbuscular mycorrhizal fungus</name>
    <name type="synonym">Glomus intraradices</name>
    <dbReference type="NCBI Taxonomy" id="747089"/>
    <lineage>
        <taxon>Eukaryota</taxon>
        <taxon>Fungi</taxon>
        <taxon>Fungi incertae sedis</taxon>
        <taxon>Mucoromycota</taxon>
        <taxon>Glomeromycotina</taxon>
        <taxon>Glomeromycetes</taxon>
        <taxon>Glomerales</taxon>
        <taxon>Glomeraceae</taxon>
        <taxon>Rhizophagus</taxon>
    </lineage>
</organism>
<gene>
    <name evidence="1" type="ORF">GLOIN_2v1642124</name>
</gene>
<reference evidence="1 2" key="2">
    <citation type="journal article" date="2018" name="New Phytol.">
        <title>High intraspecific genome diversity in the model arbuscular mycorrhizal symbiont Rhizophagus irregularis.</title>
        <authorList>
            <person name="Chen E.C.H."/>
            <person name="Morin E."/>
            <person name="Beaudet D."/>
            <person name="Noel J."/>
            <person name="Yildirir G."/>
            <person name="Ndikumana S."/>
            <person name="Charron P."/>
            <person name="St-Onge C."/>
            <person name="Giorgi J."/>
            <person name="Kruger M."/>
            <person name="Marton T."/>
            <person name="Ropars J."/>
            <person name="Grigoriev I.V."/>
            <person name="Hainaut M."/>
            <person name="Henrissat B."/>
            <person name="Roux C."/>
            <person name="Martin F."/>
            <person name="Corradi N."/>
        </authorList>
    </citation>
    <scope>NUCLEOTIDE SEQUENCE [LARGE SCALE GENOMIC DNA]</scope>
    <source>
        <strain evidence="1 2">DAOM 197198</strain>
    </source>
</reference>
<evidence type="ECO:0000313" key="1">
    <source>
        <dbReference type="EMBL" id="POG67997.1"/>
    </source>
</evidence>
<dbReference type="AlphaFoldDB" id="A0A2P4PRJ5"/>
<keyword evidence="2" id="KW-1185">Reference proteome</keyword>
<reference evidence="1 2" key="1">
    <citation type="journal article" date="2013" name="Proc. Natl. Acad. Sci. U.S.A.">
        <title>Genome of an arbuscular mycorrhizal fungus provides insight into the oldest plant symbiosis.</title>
        <authorList>
            <person name="Tisserant E."/>
            <person name="Malbreil M."/>
            <person name="Kuo A."/>
            <person name="Kohler A."/>
            <person name="Symeonidi A."/>
            <person name="Balestrini R."/>
            <person name="Charron P."/>
            <person name="Duensing N."/>
            <person name="Frei Dit Frey N."/>
            <person name="Gianinazzi-Pearson V."/>
            <person name="Gilbert L.B."/>
            <person name="Handa Y."/>
            <person name="Herr J.R."/>
            <person name="Hijri M."/>
            <person name="Koul R."/>
            <person name="Kawaguchi M."/>
            <person name="Krajinski F."/>
            <person name="Lammers P.J."/>
            <person name="Masclaux F.G."/>
            <person name="Murat C."/>
            <person name="Morin E."/>
            <person name="Ndikumana S."/>
            <person name="Pagni M."/>
            <person name="Petitpierre D."/>
            <person name="Requena N."/>
            <person name="Rosikiewicz P."/>
            <person name="Riley R."/>
            <person name="Saito K."/>
            <person name="San Clemente H."/>
            <person name="Shapiro H."/>
            <person name="van Tuinen D."/>
            <person name="Becard G."/>
            <person name="Bonfante P."/>
            <person name="Paszkowski U."/>
            <person name="Shachar-Hill Y.Y."/>
            <person name="Tuskan G.A."/>
            <person name="Young P.W."/>
            <person name="Sanders I.R."/>
            <person name="Henrissat B."/>
            <person name="Rensing S.A."/>
            <person name="Grigoriev I.V."/>
            <person name="Corradi N."/>
            <person name="Roux C."/>
            <person name="Martin F."/>
        </authorList>
    </citation>
    <scope>NUCLEOTIDE SEQUENCE [LARGE SCALE GENOMIC DNA]</scope>
    <source>
        <strain evidence="1 2">DAOM 197198</strain>
    </source>
</reference>
<comment type="caution">
    <text evidence="1">The sequence shown here is derived from an EMBL/GenBank/DDBJ whole genome shotgun (WGS) entry which is preliminary data.</text>
</comment>
<proteinExistence type="predicted"/>
<name>A0A2P4PRJ5_RHIID</name>